<dbReference type="InterPro" id="IPR000843">
    <property type="entry name" value="HTH_LacI"/>
</dbReference>
<dbReference type="InterPro" id="IPR028082">
    <property type="entry name" value="Peripla_BP_I"/>
</dbReference>
<feature type="domain" description="HTH lacI-type" evidence="6">
    <location>
        <begin position="51"/>
        <end position="105"/>
    </location>
</feature>
<feature type="compositionally biased region" description="Pro residues" evidence="5">
    <location>
        <begin position="381"/>
        <end position="391"/>
    </location>
</feature>
<dbReference type="SUPFAM" id="SSF47413">
    <property type="entry name" value="lambda repressor-like DNA-binding domains"/>
    <property type="match status" value="1"/>
</dbReference>
<dbReference type="CDD" id="cd01392">
    <property type="entry name" value="HTH_LacI"/>
    <property type="match status" value="1"/>
</dbReference>
<evidence type="ECO:0000256" key="1">
    <source>
        <dbReference type="ARBA" id="ARBA00022491"/>
    </source>
</evidence>
<evidence type="ECO:0000259" key="6">
    <source>
        <dbReference type="PROSITE" id="PS50932"/>
    </source>
</evidence>
<comment type="caution">
    <text evidence="7">The sequence shown here is derived from an EMBL/GenBank/DDBJ whole genome shotgun (WGS) entry which is preliminary data.</text>
</comment>
<keyword evidence="4" id="KW-0804">Transcription</keyword>
<dbReference type="InterPro" id="IPR010982">
    <property type="entry name" value="Lambda_DNA-bd_dom_sf"/>
</dbReference>
<name>A0ABQ2RZR4_9DEIO</name>
<gene>
    <name evidence="7" type="ORF">GCM10008959_38080</name>
</gene>
<proteinExistence type="predicted"/>
<evidence type="ECO:0000256" key="2">
    <source>
        <dbReference type="ARBA" id="ARBA00023015"/>
    </source>
</evidence>
<sequence length="425" mass="44944">MGGAGHVPRFIDTAGRGCYGWVNDYPPCPAAPRGHPTPDPEDNPFMHPAPVTIADVARLAGVSKVTVSKTLNNTGRISEETRQRVLKAAQDLGYVANPAARRLRGARTNLIGMVIPELISPYFAEVARAAAEVASEAGLDLGVFTTSRNPQRERERVATLTSGVADGVLIVVPTDAAQHIATLEKSRVPIVLLSHFGVSTDLPNIRADSYHGARAATEHLIGLGHRRVAFISGAVESSQAYERLRSYRDTMAAHGLTDPALIRTGNFTQRRGFEAAGELLDLPDPPTAIFAASDATAFGVMDAVKDRGLRVPHDISVVGFDDVAAASQCHPALTTVRHPVHEMSEAALNLLADALQGRNVRGTQLDFPSELVVRDSTAAPRTPPPSNPAPASPTTASPANSSPATASPGVQDAAGPVRPARRRRT</sequence>
<dbReference type="EMBL" id="BMQM01000042">
    <property type="protein sequence ID" value="GGR73059.1"/>
    <property type="molecule type" value="Genomic_DNA"/>
</dbReference>
<dbReference type="Gene3D" id="3.40.50.2300">
    <property type="match status" value="2"/>
</dbReference>
<dbReference type="Gene3D" id="1.10.260.40">
    <property type="entry name" value="lambda repressor-like DNA-binding domains"/>
    <property type="match status" value="1"/>
</dbReference>
<dbReference type="PANTHER" id="PTHR30146:SF148">
    <property type="entry name" value="HTH-TYPE TRANSCRIPTIONAL REPRESSOR PURR-RELATED"/>
    <property type="match status" value="1"/>
</dbReference>
<dbReference type="PANTHER" id="PTHR30146">
    <property type="entry name" value="LACI-RELATED TRANSCRIPTIONAL REPRESSOR"/>
    <property type="match status" value="1"/>
</dbReference>
<reference evidence="8" key="1">
    <citation type="journal article" date="2019" name="Int. J. Syst. Evol. Microbiol.">
        <title>The Global Catalogue of Microorganisms (GCM) 10K type strain sequencing project: providing services to taxonomists for standard genome sequencing and annotation.</title>
        <authorList>
            <consortium name="The Broad Institute Genomics Platform"/>
            <consortium name="The Broad Institute Genome Sequencing Center for Infectious Disease"/>
            <person name="Wu L."/>
            <person name="Ma J."/>
        </authorList>
    </citation>
    <scope>NUCLEOTIDE SEQUENCE [LARGE SCALE GENOMIC DNA]</scope>
    <source>
        <strain evidence="8">JCM 31404</strain>
    </source>
</reference>
<dbReference type="PROSITE" id="PS50932">
    <property type="entry name" value="HTH_LACI_2"/>
    <property type="match status" value="1"/>
</dbReference>
<accession>A0ABQ2RZR4</accession>
<dbReference type="Pfam" id="PF13377">
    <property type="entry name" value="Peripla_BP_3"/>
    <property type="match status" value="1"/>
</dbReference>
<dbReference type="SMART" id="SM00354">
    <property type="entry name" value="HTH_LACI"/>
    <property type="match status" value="1"/>
</dbReference>
<organism evidence="7 8">
    <name type="scientific">Deinococcus seoulensis</name>
    <dbReference type="NCBI Taxonomy" id="1837379"/>
    <lineage>
        <taxon>Bacteria</taxon>
        <taxon>Thermotogati</taxon>
        <taxon>Deinococcota</taxon>
        <taxon>Deinococci</taxon>
        <taxon>Deinococcales</taxon>
        <taxon>Deinococcaceae</taxon>
        <taxon>Deinococcus</taxon>
    </lineage>
</organism>
<evidence type="ECO:0000256" key="4">
    <source>
        <dbReference type="ARBA" id="ARBA00023163"/>
    </source>
</evidence>
<keyword evidence="1" id="KW-0678">Repressor</keyword>
<dbReference type="Proteomes" id="UP000634308">
    <property type="component" value="Unassembled WGS sequence"/>
</dbReference>
<evidence type="ECO:0000313" key="7">
    <source>
        <dbReference type="EMBL" id="GGR73059.1"/>
    </source>
</evidence>
<keyword evidence="2" id="KW-0805">Transcription regulation</keyword>
<feature type="compositionally biased region" description="Low complexity" evidence="5">
    <location>
        <begin position="392"/>
        <end position="418"/>
    </location>
</feature>
<feature type="region of interest" description="Disordered" evidence="5">
    <location>
        <begin position="375"/>
        <end position="425"/>
    </location>
</feature>
<protein>
    <recommendedName>
        <fullName evidence="6">HTH lacI-type domain-containing protein</fullName>
    </recommendedName>
</protein>
<dbReference type="Pfam" id="PF00356">
    <property type="entry name" value="LacI"/>
    <property type="match status" value="1"/>
</dbReference>
<dbReference type="InterPro" id="IPR046335">
    <property type="entry name" value="LacI/GalR-like_sensor"/>
</dbReference>
<dbReference type="CDD" id="cd06267">
    <property type="entry name" value="PBP1_LacI_sugar_binding-like"/>
    <property type="match status" value="1"/>
</dbReference>
<keyword evidence="8" id="KW-1185">Reference proteome</keyword>
<dbReference type="PRINTS" id="PR00036">
    <property type="entry name" value="HTHLACI"/>
</dbReference>
<evidence type="ECO:0000313" key="8">
    <source>
        <dbReference type="Proteomes" id="UP000634308"/>
    </source>
</evidence>
<evidence type="ECO:0000256" key="5">
    <source>
        <dbReference type="SAM" id="MobiDB-lite"/>
    </source>
</evidence>
<evidence type="ECO:0000256" key="3">
    <source>
        <dbReference type="ARBA" id="ARBA00023125"/>
    </source>
</evidence>
<dbReference type="SUPFAM" id="SSF53822">
    <property type="entry name" value="Periplasmic binding protein-like I"/>
    <property type="match status" value="1"/>
</dbReference>
<keyword evidence="3" id="KW-0238">DNA-binding</keyword>